<dbReference type="AlphaFoldDB" id="A0A6G2B6F5"/>
<feature type="compositionally biased region" description="Basic and acidic residues" evidence="1">
    <location>
        <begin position="128"/>
        <end position="139"/>
    </location>
</feature>
<dbReference type="RefSeq" id="WP_155069412.1">
    <property type="nucleotide sequence ID" value="NZ_WIXO01000001.1"/>
</dbReference>
<feature type="region of interest" description="Disordered" evidence="1">
    <location>
        <begin position="114"/>
        <end position="139"/>
    </location>
</feature>
<reference evidence="2 3" key="1">
    <citation type="submission" date="2019-11" db="EMBL/GenBank/DDBJ databases">
        <authorList>
            <person name="Yuan L."/>
        </authorList>
    </citation>
    <scope>NUCLEOTIDE SEQUENCE [LARGE SCALE GENOMIC DNA]</scope>
    <source>
        <strain evidence="2 3">TRM43335</strain>
    </source>
</reference>
<proteinExistence type="predicted"/>
<gene>
    <name evidence="2" type="ORF">F0L17_01510</name>
</gene>
<dbReference type="EMBL" id="WIXO01000001">
    <property type="protein sequence ID" value="MTE17830.1"/>
    <property type="molecule type" value="Genomic_DNA"/>
</dbReference>
<organism evidence="2 3">
    <name type="scientific">Streptomyces taklimakanensis</name>
    <dbReference type="NCBI Taxonomy" id="2569853"/>
    <lineage>
        <taxon>Bacteria</taxon>
        <taxon>Bacillati</taxon>
        <taxon>Actinomycetota</taxon>
        <taxon>Actinomycetes</taxon>
        <taxon>Kitasatosporales</taxon>
        <taxon>Streptomycetaceae</taxon>
        <taxon>Streptomyces</taxon>
    </lineage>
</organism>
<accession>A0A6G2B6F5</accession>
<keyword evidence="3" id="KW-1185">Reference proteome</keyword>
<comment type="caution">
    <text evidence="2">The sequence shown here is derived from an EMBL/GenBank/DDBJ whole genome shotgun (WGS) entry which is preliminary data.</text>
</comment>
<dbReference type="Proteomes" id="UP000473014">
    <property type="component" value="Unassembled WGS sequence"/>
</dbReference>
<name>A0A6G2B6F5_9ACTN</name>
<sequence>MTDGETFFSAIGEILGRRHRISGLDPKSGAFELRDEDRTVRVTLDPDLLAECCNRLDEHDVPGLSRSPRDAQDRVRAKRVALWVEEIFESDISWSLLEIRLDRSADGRISLVDRRGPARRPFPTAGPEDGHWSAERPGT</sequence>
<evidence type="ECO:0000313" key="3">
    <source>
        <dbReference type="Proteomes" id="UP000473014"/>
    </source>
</evidence>
<dbReference type="OrthoDB" id="3216271at2"/>
<evidence type="ECO:0000256" key="1">
    <source>
        <dbReference type="SAM" id="MobiDB-lite"/>
    </source>
</evidence>
<protein>
    <submittedName>
        <fullName evidence="2">Uncharacterized protein</fullName>
    </submittedName>
</protein>
<evidence type="ECO:0000313" key="2">
    <source>
        <dbReference type="EMBL" id="MTE17830.1"/>
    </source>
</evidence>